<gene>
    <name evidence="1" type="ORF">DHETER_LOCUS13515</name>
</gene>
<feature type="non-terminal residue" evidence="1">
    <location>
        <position position="109"/>
    </location>
</feature>
<protein>
    <submittedName>
        <fullName evidence="1">1620_t:CDS:1</fullName>
    </submittedName>
</protein>
<reference evidence="1" key="1">
    <citation type="submission" date="2021-06" db="EMBL/GenBank/DDBJ databases">
        <authorList>
            <person name="Kallberg Y."/>
            <person name="Tangrot J."/>
            <person name="Rosling A."/>
        </authorList>
    </citation>
    <scope>NUCLEOTIDE SEQUENCE</scope>
    <source>
        <strain evidence="1">IL203A</strain>
    </source>
</reference>
<dbReference type="Proteomes" id="UP000789702">
    <property type="component" value="Unassembled WGS sequence"/>
</dbReference>
<name>A0ACA9Q102_9GLOM</name>
<accession>A0ACA9Q102</accession>
<comment type="caution">
    <text evidence="1">The sequence shown here is derived from an EMBL/GenBank/DDBJ whole genome shotgun (WGS) entry which is preliminary data.</text>
</comment>
<evidence type="ECO:0000313" key="2">
    <source>
        <dbReference type="Proteomes" id="UP000789702"/>
    </source>
</evidence>
<dbReference type="EMBL" id="CAJVPU010037316">
    <property type="protein sequence ID" value="CAG8732231.1"/>
    <property type="molecule type" value="Genomic_DNA"/>
</dbReference>
<sequence length="109" mass="12758">LIMEDSDNSILEVAKHSDHNTQTSKTQKKRGRPKNILWDNYFKEINLHKDGHKSWECLYCKEQNLRASDINMNTHLVLNSALDIITGVQPQINNKFQIINIMDPRQEEL</sequence>
<organism evidence="1 2">
    <name type="scientific">Dentiscutata heterogama</name>
    <dbReference type="NCBI Taxonomy" id="1316150"/>
    <lineage>
        <taxon>Eukaryota</taxon>
        <taxon>Fungi</taxon>
        <taxon>Fungi incertae sedis</taxon>
        <taxon>Mucoromycota</taxon>
        <taxon>Glomeromycotina</taxon>
        <taxon>Glomeromycetes</taxon>
        <taxon>Diversisporales</taxon>
        <taxon>Gigasporaceae</taxon>
        <taxon>Dentiscutata</taxon>
    </lineage>
</organism>
<proteinExistence type="predicted"/>
<keyword evidence="2" id="KW-1185">Reference proteome</keyword>
<evidence type="ECO:0000313" key="1">
    <source>
        <dbReference type="EMBL" id="CAG8732231.1"/>
    </source>
</evidence>
<feature type="non-terminal residue" evidence="1">
    <location>
        <position position="1"/>
    </location>
</feature>